<gene>
    <name evidence="1" type="ORF">PVAP13_9KG477626</name>
</gene>
<accession>A0A8T0P1I1</accession>
<proteinExistence type="predicted"/>
<dbReference type="AlphaFoldDB" id="A0A8T0P1I1"/>
<organism evidence="1 2">
    <name type="scientific">Panicum virgatum</name>
    <name type="common">Blackwell switchgrass</name>
    <dbReference type="NCBI Taxonomy" id="38727"/>
    <lineage>
        <taxon>Eukaryota</taxon>
        <taxon>Viridiplantae</taxon>
        <taxon>Streptophyta</taxon>
        <taxon>Embryophyta</taxon>
        <taxon>Tracheophyta</taxon>
        <taxon>Spermatophyta</taxon>
        <taxon>Magnoliopsida</taxon>
        <taxon>Liliopsida</taxon>
        <taxon>Poales</taxon>
        <taxon>Poaceae</taxon>
        <taxon>PACMAD clade</taxon>
        <taxon>Panicoideae</taxon>
        <taxon>Panicodae</taxon>
        <taxon>Paniceae</taxon>
        <taxon>Panicinae</taxon>
        <taxon>Panicum</taxon>
        <taxon>Panicum sect. Hiantes</taxon>
    </lineage>
</organism>
<evidence type="ECO:0000313" key="2">
    <source>
        <dbReference type="Proteomes" id="UP000823388"/>
    </source>
</evidence>
<protein>
    <submittedName>
        <fullName evidence="1">Uncharacterized protein</fullName>
    </submittedName>
</protein>
<dbReference type="EMBL" id="CM029053">
    <property type="protein sequence ID" value="KAG2552684.1"/>
    <property type="molecule type" value="Genomic_DNA"/>
</dbReference>
<comment type="caution">
    <text evidence="1">The sequence shown here is derived from an EMBL/GenBank/DDBJ whole genome shotgun (WGS) entry which is preliminary data.</text>
</comment>
<reference evidence="1" key="1">
    <citation type="submission" date="2020-05" db="EMBL/GenBank/DDBJ databases">
        <title>WGS assembly of Panicum virgatum.</title>
        <authorList>
            <person name="Lovell J.T."/>
            <person name="Jenkins J."/>
            <person name="Shu S."/>
            <person name="Juenger T.E."/>
            <person name="Schmutz J."/>
        </authorList>
    </citation>
    <scope>NUCLEOTIDE SEQUENCE</scope>
    <source>
        <strain evidence="1">AP13</strain>
    </source>
</reference>
<sequence>MINMIVDGGGELWTEWRGSGSHRPRTVDDNWWPVVAAGESQRALYYGGTTTGEQGRRWERLRGGIPPRRR</sequence>
<name>A0A8T0P1I1_PANVG</name>
<evidence type="ECO:0000313" key="1">
    <source>
        <dbReference type="EMBL" id="KAG2552684.1"/>
    </source>
</evidence>
<dbReference type="Proteomes" id="UP000823388">
    <property type="component" value="Chromosome 9K"/>
</dbReference>
<keyword evidence="2" id="KW-1185">Reference proteome</keyword>